<feature type="domain" description="T6SS Phospholipase effector Tle1-like catalytic" evidence="2">
    <location>
        <begin position="50"/>
        <end position="176"/>
    </location>
</feature>
<dbReference type="Proteomes" id="UP000182264">
    <property type="component" value="Chromosome"/>
</dbReference>
<evidence type="ECO:0000256" key="1">
    <source>
        <dbReference type="SAM" id="MobiDB-lite"/>
    </source>
</evidence>
<proteinExistence type="predicted"/>
<dbReference type="RefSeq" id="WP_072285687.1">
    <property type="nucleotide sequence ID" value="NZ_CP015455.1"/>
</dbReference>
<accession>A0A1L3GD42</accession>
<dbReference type="PANTHER" id="PTHR33840">
    <property type="match status" value="1"/>
</dbReference>
<organism evidence="3 4">
    <name type="scientific">Syntrophotalea acetylenica</name>
    <name type="common">Pelobacter acetylenicus</name>
    <dbReference type="NCBI Taxonomy" id="29542"/>
    <lineage>
        <taxon>Bacteria</taxon>
        <taxon>Pseudomonadati</taxon>
        <taxon>Thermodesulfobacteriota</taxon>
        <taxon>Desulfuromonadia</taxon>
        <taxon>Desulfuromonadales</taxon>
        <taxon>Syntrophotaleaceae</taxon>
        <taxon>Syntrophotalea</taxon>
    </lineage>
</organism>
<evidence type="ECO:0000313" key="4">
    <source>
        <dbReference type="Proteomes" id="UP000182264"/>
    </source>
</evidence>
<dbReference type="PANTHER" id="PTHR33840:SF1">
    <property type="entry name" value="TLE1 PHOSPHOLIPASE DOMAIN-CONTAINING PROTEIN"/>
    <property type="match status" value="1"/>
</dbReference>
<dbReference type="EMBL" id="CP015518">
    <property type="protein sequence ID" value="APG23874.1"/>
    <property type="molecule type" value="Genomic_DNA"/>
</dbReference>
<reference evidence="3 4" key="1">
    <citation type="journal article" date="2017" name="Genome Announc.">
        <title>Complete Genome Sequences of Two Acetylene-Fermenting Pelobacter acetylenicus Strains.</title>
        <authorList>
            <person name="Sutton J.M."/>
            <person name="Baesman S.M."/>
            <person name="Fierst J.L."/>
            <person name="Poret-Peterson A.T."/>
            <person name="Oremland R.S."/>
            <person name="Dunlap D.S."/>
            <person name="Akob D.M."/>
        </authorList>
    </citation>
    <scope>NUCLEOTIDE SEQUENCE [LARGE SCALE GENOMIC DNA]</scope>
    <source>
        <strain evidence="3 4">DSM 3247</strain>
    </source>
</reference>
<keyword evidence="4" id="KW-1185">Reference proteome</keyword>
<dbReference type="KEGG" id="pace:A6070_10280"/>
<feature type="region of interest" description="Disordered" evidence="1">
    <location>
        <begin position="329"/>
        <end position="358"/>
    </location>
</feature>
<dbReference type="OrthoDB" id="5445630at2"/>
<name>A0A1L3GD42_SYNAC</name>
<gene>
    <name evidence="3" type="ORF">A7E75_01665</name>
</gene>
<evidence type="ECO:0000313" key="3">
    <source>
        <dbReference type="EMBL" id="APG23874.1"/>
    </source>
</evidence>
<sequence>MGQFFSKEEVSSHTPTLEDWELYGKALKNLESFEVSQIYDRNDPHSRLFFVLADGTENDLKDPDKYTNVALLKYELKRNADPHVASHYVSGVGTYQGAGTLWTKASAKLDAVFSLTDRQRAEELYESLSKQVNTWKREDPGARISVVHVGFSRGAGVATLLNRMIHERGIKDTETKKIVNGKLQPTGEHLIKPGQLRQAALLYDPVTTFMQGDFTLSPSTVSALQLNAAHEYRALFPVTSIAHGPDQLQATLPGCHADIGGGYEKDGLARYARDLGTAYLNQLAGHALFRKPVLPPRDDPSCVIHHSWEHNAAYGKLAERQVVQGAMDRSKETVPSSTLPDVERATLPPTERLPKNGPFKEKADDFRQMASTDLLEKYPGDQSVLDAVAVRETGRKFAGRYLPNETDRARFMNQVDSRLAHNLEYGQRNPAPRILEKQETLTLEAER</sequence>
<dbReference type="InterPro" id="IPR018712">
    <property type="entry name" value="Tle1-like_cat"/>
</dbReference>
<dbReference type="AlphaFoldDB" id="A0A1L3GD42"/>
<protein>
    <recommendedName>
        <fullName evidence="2">T6SS Phospholipase effector Tle1-like catalytic domain-containing protein</fullName>
    </recommendedName>
</protein>
<dbReference type="STRING" id="29542.A6070_10280"/>
<evidence type="ECO:0000259" key="2">
    <source>
        <dbReference type="Pfam" id="PF09994"/>
    </source>
</evidence>
<dbReference type="Pfam" id="PF09994">
    <property type="entry name" value="T6SS_Tle1-like_cat"/>
    <property type="match status" value="1"/>
</dbReference>